<dbReference type="PRINTS" id="PR00038">
    <property type="entry name" value="HTHLUXR"/>
</dbReference>
<dbReference type="SMART" id="SM00448">
    <property type="entry name" value="REC"/>
    <property type="match status" value="1"/>
</dbReference>
<evidence type="ECO:0000256" key="2">
    <source>
        <dbReference type="ARBA" id="ARBA00023015"/>
    </source>
</evidence>
<dbReference type="SMART" id="SM00421">
    <property type="entry name" value="HTH_LUXR"/>
    <property type="match status" value="1"/>
</dbReference>
<dbReference type="EMBL" id="JFJN01000033">
    <property type="protein sequence ID" value="EZH81065.1"/>
    <property type="molecule type" value="Genomic_DNA"/>
</dbReference>
<keyword evidence="2" id="KW-0805">Transcription regulation</keyword>
<dbReference type="Proteomes" id="UP000023842">
    <property type="component" value="Unassembled WGS sequence"/>
</dbReference>
<dbReference type="SUPFAM" id="SSF46894">
    <property type="entry name" value="C-terminal effector domain of the bipartite response regulators"/>
    <property type="match status" value="1"/>
</dbReference>
<dbReference type="InterPro" id="IPR058245">
    <property type="entry name" value="NreC/VraR/RcsB-like_REC"/>
</dbReference>
<evidence type="ECO:0000259" key="6">
    <source>
        <dbReference type="PROSITE" id="PS50043"/>
    </source>
</evidence>
<dbReference type="PROSITE" id="PS00622">
    <property type="entry name" value="HTH_LUXR_1"/>
    <property type="match status" value="1"/>
</dbReference>
<keyword evidence="4" id="KW-0804">Transcription</keyword>
<reference evidence="9" key="1">
    <citation type="journal article" date="2014" name="Genome Announc.">
        <title>Draft Genome Sequence of the algae degrading bacterium Pseudomonas mendocina AD6.</title>
        <authorList>
            <person name="Barney B.M."/>
            <person name="Lenneman E.M."/>
        </authorList>
    </citation>
    <scope>NUCLEOTIDE SEQUENCE [LARGE SCALE GENOMIC DNA]</scope>
    <source>
        <strain evidence="9">AD6</strain>
    </source>
</reference>
<dbReference type="CDD" id="cd06170">
    <property type="entry name" value="LuxR_C_like"/>
    <property type="match status" value="1"/>
</dbReference>
<dbReference type="PROSITE" id="PS50043">
    <property type="entry name" value="HTH_LUXR_2"/>
    <property type="match status" value="1"/>
</dbReference>
<feature type="domain" description="HTH luxR-type" evidence="6">
    <location>
        <begin position="142"/>
        <end position="207"/>
    </location>
</feature>
<dbReference type="InterPro" id="IPR000792">
    <property type="entry name" value="Tscrpt_reg_LuxR_C"/>
</dbReference>
<keyword evidence="3" id="KW-0238">DNA-binding</keyword>
<dbReference type="InterPro" id="IPR001789">
    <property type="entry name" value="Sig_transdc_resp-reg_receiver"/>
</dbReference>
<sequence length="216" mass="23932">MIDLIIADDHTIMREGLKRLFELDKEIRIIAEAANGTQTLEQLRNFPVNLLLLDISMPGLSGEALISRIHHQYPTLPILVLSMHCDPQLAIRVLRAGATGYITKSQPPETLISAVRKVESGARYIDPELLEQIALSSLKPVSRCGPDSLTNREFQIMRLLADGLSVNKVAQQLMISNKTVSTHKINLMEKMGFSSNADLIKYASGLEIGKSRSEKS</sequence>
<accession>A0ABN0SCS0</accession>
<dbReference type="PANTHER" id="PTHR43214:SF41">
    <property type="entry name" value="NITRATE_NITRITE RESPONSE REGULATOR PROTEIN NARP"/>
    <property type="match status" value="1"/>
</dbReference>
<gene>
    <name evidence="8" type="ORF">AU05_11850</name>
</gene>
<dbReference type="InterPro" id="IPR016032">
    <property type="entry name" value="Sig_transdc_resp-reg_C-effctor"/>
</dbReference>
<protein>
    <submittedName>
        <fullName evidence="8">LuxR family transcriptional regulator</fullName>
    </submittedName>
</protein>
<evidence type="ECO:0000256" key="3">
    <source>
        <dbReference type="ARBA" id="ARBA00023125"/>
    </source>
</evidence>
<dbReference type="CDD" id="cd17535">
    <property type="entry name" value="REC_NarL-like"/>
    <property type="match status" value="1"/>
</dbReference>
<dbReference type="RefSeq" id="WP_037001272.1">
    <property type="nucleotide sequence ID" value="NZ_JFJN01000033.1"/>
</dbReference>
<keyword evidence="1 5" id="KW-0597">Phosphoprotein</keyword>
<evidence type="ECO:0000256" key="4">
    <source>
        <dbReference type="ARBA" id="ARBA00023163"/>
    </source>
</evidence>
<feature type="domain" description="Response regulatory" evidence="7">
    <location>
        <begin position="3"/>
        <end position="119"/>
    </location>
</feature>
<name>A0ABN0SCS0_9GAMM</name>
<dbReference type="SUPFAM" id="SSF52172">
    <property type="entry name" value="CheY-like"/>
    <property type="match status" value="1"/>
</dbReference>
<dbReference type="Gene3D" id="3.40.50.2300">
    <property type="match status" value="1"/>
</dbReference>
<keyword evidence="9" id="KW-1185">Reference proteome</keyword>
<comment type="caution">
    <text evidence="8">The sequence shown here is derived from an EMBL/GenBank/DDBJ whole genome shotgun (WGS) entry which is preliminary data.</text>
</comment>
<dbReference type="PANTHER" id="PTHR43214">
    <property type="entry name" value="TWO-COMPONENT RESPONSE REGULATOR"/>
    <property type="match status" value="1"/>
</dbReference>
<evidence type="ECO:0000256" key="1">
    <source>
        <dbReference type="ARBA" id="ARBA00022553"/>
    </source>
</evidence>
<evidence type="ECO:0000313" key="8">
    <source>
        <dbReference type="EMBL" id="EZH81065.1"/>
    </source>
</evidence>
<dbReference type="InterPro" id="IPR011006">
    <property type="entry name" value="CheY-like_superfamily"/>
</dbReference>
<evidence type="ECO:0000259" key="7">
    <source>
        <dbReference type="PROSITE" id="PS50110"/>
    </source>
</evidence>
<dbReference type="PROSITE" id="PS50110">
    <property type="entry name" value="RESPONSE_REGULATORY"/>
    <property type="match status" value="1"/>
</dbReference>
<feature type="modified residue" description="4-aspartylphosphate" evidence="5">
    <location>
        <position position="54"/>
    </location>
</feature>
<proteinExistence type="predicted"/>
<dbReference type="InterPro" id="IPR039420">
    <property type="entry name" value="WalR-like"/>
</dbReference>
<dbReference type="Pfam" id="PF00072">
    <property type="entry name" value="Response_reg"/>
    <property type="match status" value="1"/>
</dbReference>
<evidence type="ECO:0000256" key="5">
    <source>
        <dbReference type="PROSITE-ProRule" id="PRU00169"/>
    </source>
</evidence>
<organism evidence="8 9">
    <name type="scientific">Ectopseudomonas composti</name>
    <dbReference type="NCBI Taxonomy" id="658457"/>
    <lineage>
        <taxon>Bacteria</taxon>
        <taxon>Pseudomonadati</taxon>
        <taxon>Pseudomonadota</taxon>
        <taxon>Gammaproteobacteria</taxon>
        <taxon>Pseudomonadales</taxon>
        <taxon>Pseudomonadaceae</taxon>
        <taxon>Ectopseudomonas</taxon>
    </lineage>
</organism>
<evidence type="ECO:0000313" key="9">
    <source>
        <dbReference type="Proteomes" id="UP000023842"/>
    </source>
</evidence>
<dbReference type="Pfam" id="PF00196">
    <property type="entry name" value="GerE"/>
    <property type="match status" value="1"/>
</dbReference>